<proteinExistence type="predicted"/>
<dbReference type="EMBL" id="CP053085">
    <property type="protein sequence ID" value="QJR34174.1"/>
    <property type="molecule type" value="Genomic_DNA"/>
</dbReference>
<keyword evidence="1" id="KW-0732">Signal</keyword>
<dbReference type="AlphaFoldDB" id="A0A6M4IGE7"/>
<dbReference type="KEGG" id="ggr:HKW67_00915"/>
<reference evidence="2 3" key="1">
    <citation type="submission" date="2020-05" db="EMBL/GenBank/DDBJ databases">
        <title>Complete genome sequence of Gemmatimonas greenlandica TET16.</title>
        <authorList>
            <person name="Zeng Y."/>
        </authorList>
    </citation>
    <scope>NUCLEOTIDE SEQUENCE [LARGE SCALE GENOMIC DNA]</scope>
    <source>
        <strain evidence="2 3">TET16</strain>
    </source>
</reference>
<evidence type="ECO:0000256" key="1">
    <source>
        <dbReference type="SAM" id="SignalP"/>
    </source>
</evidence>
<gene>
    <name evidence="2" type="ORF">HKW67_00915</name>
</gene>
<accession>A0A6M4IGE7</accession>
<dbReference type="Proteomes" id="UP000500938">
    <property type="component" value="Chromosome"/>
</dbReference>
<dbReference type="Gene3D" id="3.40.720.10">
    <property type="entry name" value="Alkaline Phosphatase, subunit A"/>
    <property type="match status" value="1"/>
</dbReference>
<protein>
    <submittedName>
        <fullName evidence="2">AP protein</fullName>
    </submittedName>
</protein>
<dbReference type="RefSeq" id="WP_171223600.1">
    <property type="nucleotide sequence ID" value="NZ_CP053085.1"/>
</dbReference>
<sequence>MMRGVCHALAATLLLAASIGHAQSTQAPPAALKTQYVMLVISDGVRWQEVFGGADASLMGKDGGVSDTASLRRDFWRDRPQSRREALFPFLWGTVAAQGQIFGDSAAGSQARITNTMKFSYPGYSETFTGFADPRIDSNNHPPNANTTVFEWLNRDAAFQGRVAAFATWNAFGRIFNAERSGLPVYDGWTRGVAPSSSPRSALLRDLYATTIRLWPDVAFDALMQQSLLEYLGTHDPRVLFVGYGETDEWAHAGKYDLYLHSARNMDGYLAQLWARVQGDPRTRDKTTLIVSTDHGRGWAREWTDHGKDVGGAEFIWAAVIGPDTPARGVRTSTPVQQAQVAATIAALLGRDWQRAEPKAAPPLPIFR</sequence>
<dbReference type="InterPro" id="IPR017850">
    <property type="entry name" value="Alkaline_phosphatase_core_sf"/>
</dbReference>
<name>A0A6M4IGE7_9BACT</name>
<evidence type="ECO:0000313" key="2">
    <source>
        <dbReference type="EMBL" id="QJR34174.1"/>
    </source>
</evidence>
<feature type="chain" id="PRO_5026823659" evidence="1">
    <location>
        <begin position="23"/>
        <end position="368"/>
    </location>
</feature>
<organism evidence="2 3">
    <name type="scientific">Gemmatimonas groenlandica</name>
    <dbReference type="NCBI Taxonomy" id="2732249"/>
    <lineage>
        <taxon>Bacteria</taxon>
        <taxon>Pseudomonadati</taxon>
        <taxon>Gemmatimonadota</taxon>
        <taxon>Gemmatimonadia</taxon>
        <taxon>Gemmatimonadales</taxon>
        <taxon>Gemmatimonadaceae</taxon>
        <taxon>Gemmatimonas</taxon>
    </lineage>
</organism>
<dbReference type="SUPFAM" id="SSF53649">
    <property type="entry name" value="Alkaline phosphatase-like"/>
    <property type="match status" value="1"/>
</dbReference>
<feature type="signal peptide" evidence="1">
    <location>
        <begin position="1"/>
        <end position="22"/>
    </location>
</feature>
<keyword evidence="3" id="KW-1185">Reference proteome</keyword>
<evidence type="ECO:0000313" key="3">
    <source>
        <dbReference type="Proteomes" id="UP000500938"/>
    </source>
</evidence>